<feature type="transmembrane region" description="Helical" evidence="21">
    <location>
        <begin position="797"/>
        <end position="820"/>
    </location>
</feature>
<evidence type="ECO:0000256" key="14">
    <source>
        <dbReference type="ARBA" id="ARBA00023098"/>
    </source>
</evidence>
<feature type="transmembrane region" description="Helical" evidence="21">
    <location>
        <begin position="1183"/>
        <end position="1205"/>
    </location>
</feature>
<evidence type="ECO:0000256" key="2">
    <source>
        <dbReference type="ARBA" id="ARBA00005119"/>
    </source>
</evidence>
<dbReference type="GO" id="GO:0003677">
    <property type="term" value="F:DNA binding"/>
    <property type="evidence" value="ECO:0007669"/>
    <property type="project" value="InterPro"/>
</dbReference>
<feature type="transmembrane region" description="Helical" evidence="21">
    <location>
        <begin position="1036"/>
        <end position="1055"/>
    </location>
</feature>
<comment type="catalytic activity">
    <reaction evidence="19">
        <text>a 1,2-diacyl-sn-glycero-3-phosphate + CTP + H(+) = a CDP-1,2-diacyl-sn-glycerol + diphosphate</text>
        <dbReference type="Rhea" id="RHEA:16229"/>
        <dbReference type="ChEBI" id="CHEBI:15378"/>
        <dbReference type="ChEBI" id="CHEBI:33019"/>
        <dbReference type="ChEBI" id="CHEBI:37563"/>
        <dbReference type="ChEBI" id="CHEBI:58332"/>
        <dbReference type="ChEBI" id="CHEBI:58608"/>
        <dbReference type="EC" id="2.7.7.41"/>
    </reaction>
</comment>
<dbReference type="PROSITE" id="PS50808">
    <property type="entry name" value="ZF_BED"/>
    <property type="match status" value="1"/>
</dbReference>
<dbReference type="GO" id="GO:0008270">
    <property type="term" value="F:zinc ion binding"/>
    <property type="evidence" value="ECO:0007669"/>
    <property type="project" value="UniProtKB-KW"/>
</dbReference>
<dbReference type="Proteomes" id="UP000289738">
    <property type="component" value="Chromosome A04"/>
</dbReference>
<feature type="transmembrane region" description="Helical" evidence="21">
    <location>
        <begin position="704"/>
        <end position="726"/>
    </location>
</feature>
<feature type="transmembrane region" description="Helical" evidence="21">
    <location>
        <begin position="115"/>
        <end position="138"/>
    </location>
</feature>
<evidence type="ECO:0000256" key="20">
    <source>
        <dbReference type="SAM" id="MobiDB-lite"/>
    </source>
</evidence>
<comment type="caution">
    <text evidence="23">The sequence shown here is derived from an EMBL/GenBank/DDBJ whole genome shotgun (WGS) entry which is preliminary data.</text>
</comment>
<feature type="domain" description="BED-type" evidence="22">
    <location>
        <begin position="922"/>
        <end position="973"/>
    </location>
</feature>
<dbReference type="Pfam" id="PF01148">
    <property type="entry name" value="CTP_transf_1"/>
    <property type="match status" value="3"/>
</dbReference>
<dbReference type="UniPathway" id="UPA00557">
    <property type="reaction ID" value="UER00614"/>
</dbReference>
<keyword evidence="16" id="KW-0594">Phospholipid biosynthesis</keyword>
<dbReference type="SUPFAM" id="SSF46785">
    <property type="entry name" value="Winged helix' DNA-binding domain"/>
    <property type="match status" value="1"/>
</dbReference>
<keyword evidence="14" id="KW-0443">Lipid metabolism</keyword>
<feature type="transmembrane region" description="Helical" evidence="21">
    <location>
        <begin position="178"/>
        <end position="200"/>
    </location>
</feature>
<comment type="pathway">
    <text evidence="3">Lipid metabolism.</text>
</comment>
<keyword evidence="10" id="KW-0479">Metal-binding</keyword>
<feature type="transmembrane region" description="Helical" evidence="21">
    <location>
        <begin position="150"/>
        <end position="172"/>
    </location>
</feature>
<keyword evidence="8 19" id="KW-0812">Transmembrane</keyword>
<feature type="transmembrane region" description="Helical" evidence="21">
    <location>
        <begin position="738"/>
        <end position="762"/>
    </location>
</feature>
<feature type="compositionally biased region" description="Basic residues" evidence="20">
    <location>
        <begin position="450"/>
        <end position="461"/>
    </location>
</feature>
<dbReference type="GO" id="GO:0004605">
    <property type="term" value="F:phosphatidate cytidylyltransferase activity"/>
    <property type="evidence" value="ECO:0007669"/>
    <property type="project" value="UniProtKB-EC"/>
</dbReference>
<keyword evidence="13 21" id="KW-1133">Transmembrane helix</keyword>
<dbReference type="GO" id="GO:0005789">
    <property type="term" value="C:endoplasmic reticulum membrane"/>
    <property type="evidence" value="ECO:0007669"/>
    <property type="project" value="TreeGrafter"/>
</dbReference>
<comment type="similarity">
    <text evidence="4 19">Belongs to the CDS family.</text>
</comment>
<evidence type="ECO:0000256" key="15">
    <source>
        <dbReference type="ARBA" id="ARBA00023136"/>
    </source>
</evidence>
<keyword evidence="7 19" id="KW-0808">Transferase</keyword>
<keyword evidence="9 19" id="KW-0548">Nucleotidyltransferase</keyword>
<feature type="transmembrane region" description="Helical" evidence="21">
    <location>
        <begin position="1274"/>
        <end position="1296"/>
    </location>
</feature>
<dbReference type="InterPro" id="IPR000374">
    <property type="entry name" value="PC_trans"/>
</dbReference>
<dbReference type="GO" id="GO:0016024">
    <property type="term" value="P:CDP-diacylglycerol biosynthetic process"/>
    <property type="evidence" value="ECO:0007669"/>
    <property type="project" value="UniProtKB-UniPathway"/>
</dbReference>
<comment type="subcellular location">
    <subcellularLocation>
        <location evidence="1">Membrane</location>
        <topology evidence="1">Multi-pass membrane protein</topology>
    </subcellularLocation>
</comment>
<evidence type="ECO:0000256" key="9">
    <source>
        <dbReference type="ARBA" id="ARBA00022695"/>
    </source>
</evidence>
<dbReference type="InterPro" id="IPR036236">
    <property type="entry name" value="Znf_C2H2_sf"/>
</dbReference>
<keyword evidence="17" id="KW-1208">Phospholipid metabolism</keyword>
<feature type="transmembrane region" description="Helical" evidence="21">
    <location>
        <begin position="35"/>
        <end position="64"/>
    </location>
</feature>
<dbReference type="EMBL" id="SDMP01000004">
    <property type="protein sequence ID" value="RYR63336.1"/>
    <property type="molecule type" value="Genomic_DNA"/>
</dbReference>
<reference evidence="23 24" key="1">
    <citation type="submission" date="2019-01" db="EMBL/GenBank/DDBJ databases">
        <title>Sequencing of cultivated peanut Arachis hypogaea provides insights into genome evolution and oil improvement.</title>
        <authorList>
            <person name="Chen X."/>
        </authorList>
    </citation>
    <scope>NUCLEOTIDE SEQUENCE [LARGE SCALE GENOMIC DNA]</scope>
    <source>
        <strain evidence="24">cv. Fuhuasheng</strain>
        <tissue evidence="23">Leaves</tissue>
    </source>
</reference>
<accession>A0A445DJP7</accession>
<feature type="transmembrane region" description="Helical" evidence="21">
    <location>
        <begin position="285"/>
        <end position="307"/>
    </location>
</feature>
<evidence type="ECO:0000256" key="18">
    <source>
        <dbReference type="PROSITE-ProRule" id="PRU00027"/>
    </source>
</evidence>
<dbReference type="InterPro" id="IPR036390">
    <property type="entry name" value="WH_DNA-bd_sf"/>
</dbReference>
<keyword evidence="15 21" id="KW-0472">Membrane</keyword>
<proteinExistence type="inferred from homology"/>
<dbReference type="SMART" id="SM00614">
    <property type="entry name" value="ZnF_BED"/>
    <property type="match status" value="1"/>
</dbReference>
<feature type="region of interest" description="Disordered" evidence="20">
    <location>
        <begin position="967"/>
        <end position="1015"/>
    </location>
</feature>
<dbReference type="GO" id="GO:0032968">
    <property type="term" value="P:positive regulation of transcription elongation by RNA polymerase II"/>
    <property type="evidence" value="ECO:0007669"/>
    <property type="project" value="InterPro"/>
</dbReference>
<feature type="region of interest" description="Disordered" evidence="20">
    <location>
        <begin position="450"/>
        <end position="473"/>
    </location>
</feature>
<comment type="pathway">
    <text evidence="2 19">Phospholipid metabolism; CDP-diacylglycerol biosynthesis; CDP-diacylglycerol from sn-glycerol 3-phosphate: step 3/3.</text>
</comment>
<keyword evidence="6" id="KW-0444">Lipid biosynthesis</keyword>
<gene>
    <name evidence="23" type="ORF">Ahy_A04g021136</name>
</gene>
<keyword evidence="11 18" id="KW-0863">Zinc-finger</keyword>
<dbReference type="Pfam" id="PF05793">
    <property type="entry name" value="TFIIF_alpha"/>
    <property type="match status" value="1"/>
</dbReference>
<evidence type="ECO:0000256" key="11">
    <source>
        <dbReference type="ARBA" id="ARBA00022771"/>
    </source>
</evidence>
<dbReference type="Pfam" id="PF02892">
    <property type="entry name" value="zf-BED"/>
    <property type="match status" value="1"/>
</dbReference>
<evidence type="ECO:0000259" key="22">
    <source>
        <dbReference type="PROSITE" id="PS50808"/>
    </source>
</evidence>
<feature type="transmembrane region" description="Helical" evidence="21">
    <location>
        <begin position="1159"/>
        <end position="1177"/>
    </location>
</feature>
<dbReference type="GO" id="GO:0005634">
    <property type="term" value="C:nucleus"/>
    <property type="evidence" value="ECO:0007669"/>
    <property type="project" value="InterPro"/>
</dbReference>
<evidence type="ECO:0000256" key="13">
    <source>
        <dbReference type="ARBA" id="ARBA00022989"/>
    </source>
</evidence>
<feature type="compositionally biased region" description="Polar residues" evidence="20">
    <location>
        <begin position="992"/>
        <end position="1001"/>
    </location>
</feature>
<evidence type="ECO:0000256" key="12">
    <source>
        <dbReference type="ARBA" id="ARBA00022833"/>
    </source>
</evidence>
<dbReference type="EC" id="2.7.7.41" evidence="5 19"/>
<dbReference type="PANTHER" id="PTHR13773:SF31">
    <property type="entry name" value="PHOSPHATIDATE CYTIDYLYLTRANSFERASE 2"/>
    <property type="match status" value="1"/>
</dbReference>
<evidence type="ECO:0000256" key="6">
    <source>
        <dbReference type="ARBA" id="ARBA00022516"/>
    </source>
</evidence>
<name>A0A445DJP7_ARAHY</name>
<evidence type="ECO:0000256" key="17">
    <source>
        <dbReference type="ARBA" id="ARBA00023264"/>
    </source>
</evidence>
<feature type="transmembrane region" description="Helical" evidence="21">
    <location>
        <begin position="645"/>
        <end position="668"/>
    </location>
</feature>
<dbReference type="PROSITE" id="PS01315">
    <property type="entry name" value="CDS"/>
    <property type="match status" value="2"/>
</dbReference>
<dbReference type="PANTHER" id="PTHR13773">
    <property type="entry name" value="PHOSPHATIDATE CYTIDYLYLTRANSFERASE"/>
    <property type="match status" value="1"/>
</dbReference>
<dbReference type="InterPro" id="IPR016720">
    <property type="entry name" value="PC_Trfase_euk"/>
</dbReference>
<dbReference type="InterPro" id="IPR036388">
    <property type="entry name" value="WH-like_DNA-bd_sf"/>
</dbReference>
<evidence type="ECO:0000256" key="3">
    <source>
        <dbReference type="ARBA" id="ARBA00005189"/>
    </source>
</evidence>
<feature type="transmembrane region" description="Helical" evidence="21">
    <location>
        <begin position="212"/>
        <end position="231"/>
    </location>
</feature>
<dbReference type="GO" id="GO:0006367">
    <property type="term" value="P:transcription initiation at RNA polymerase II promoter"/>
    <property type="evidence" value="ECO:0007669"/>
    <property type="project" value="InterPro"/>
</dbReference>
<keyword evidence="12" id="KW-0862">Zinc</keyword>
<evidence type="ECO:0000256" key="19">
    <source>
        <dbReference type="RuleBase" id="RU003938"/>
    </source>
</evidence>
<dbReference type="SUPFAM" id="SSF57667">
    <property type="entry name" value="beta-beta-alpha zinc fingers"/>
    <property type="match status" value="1"/>
</dbReference>
<dbReference type="Gene3D" id="1.10.10.10">
    <property type="entry name" value="Winged helix-like DNA-binding domain superfamily/Winged helix DNA-binding domain"/>
    <property type="match status" value="1"/>
</dbReference>
<evidence type="ECO:0000256" key="16">
    <source>
        <dbReference type="ARBA" id="ARBA00023209"/>
    </source>
</evidence>
<evidence type="ECO:0000256" key="4">
    <source>
        <dbReference type="ARBA" id="ARBA00010185"/>
    </source>
</evidence>
<evidence type="ECO:0000256" key="5">
    <source>
        <dbReference type="ARBA" id="ARBA00012487"/>
    </source>
</evidence>
<evidence type="ECO:0000313" key="23">
    <source>
        <dbReference type="EMBL" id="RYR63336.1"/>
    </source>
</evidence>
<feature type="transmembrane region" description="Helical" evidence="21">
    <location>
        <begin position="680"/>
        <end position="698"/>
    </location>
</feature>
<feature type="transmembrane region" description="Helical" evidence="21">
    <location>
        <begin position="607"/>
        <end position="625"/>
    </location>
</feature>
<keyword evidence="24" id="KW-1185">Reference proteome</keyword>
<dbReference type="InterPro" id="IPR003656">
    <property type="entry name" value="Znf_BED"/>
</dbReference>
<evidence type="ECO:0000256" key="10">
    <source>
        <dbReference type="ARBA" id="ARBA00022723"/>
    </source>
</evidence>
<sequence>MPKAVPEVTKANGGQLLVDDKSKYKSMLIRAYSSIWMIGGFALIIYMGHLYITAMVVVIQIFMAKELFNLLRRAHEDRQLPGFRLLNWHFFFTAIPRLVNTVTSDMVLYRLVSSLIKYHMVICYALYISGFMWFILTLKKKMYKYQFGQYAWTHMILIVVFGQSSFTVASIFEGIFWFLLPATLIVINDIAAYIFGFFFGRTPLIKLSPKKTWEGFIGASISTIISAFLLANVMGRSKWLTCPRKDLTTGWLDCDPGPLFKPEPYSLSGWIPHWFPWQEITILPVQGHALCLGLFASIIAPFGGFFASGFKRAFKIKDFGDSIPGHGGITDRMDCQSPPQPAPEQATGTGTLLSHSRFNVERASPLFLFFCLWSSPPSSSPSPIAVTGVGFRFFCLPFASARASCLWVTASHGIAQQGWDPLRVLLRNKSHPVKMYTGLLLKVMHLQKVRPHHRHHHHRQKPGTSTSASGPVSEEEIRAVFKQKTRVTTQDLVAKFKARLRCKEDKDAFAEILKRISKIQRNPTSNRPSYAVAEVTKANGGQLLVDDKSKYKSMLIRAYSSIWMIGGFALIIYMGHLYITAMVVVIQIFMAKELFNLLRRAHEDRQLPVHFFFTAMLFVYGRILSPRLVNTVTSDMVLYRLVSSLIKYHMVIYYALYISGFMRFILTLKKKMYKYQFGQYAWTHMILIVSSFTVASIFEGIFWFLLPATLIVINDIAAYIFGFFFGRTPLIKLSPKKTWEGFIGASISTIISAFLDLTTGWLDCDPGPLFKPEPYSLSGWIPHWFPWQEITILPVQGHALCLGLFASIIAPFGGFFASGFKRAFKIKMVMAVFAYIYHQSFVVPQNLSVEMILDQIFMNLSFDEQQALYRRLGEILQQGDCSAGLGSSSGAAESKMTENSNIEAAGMSASTQPSSPLSGVRKDRSAVWDHFDVENDTEKKAKCKYCGSLIQYWNGTSSMGGHLRRCKQNPNNDSNKRKITTTPTIDEHGALNSPSAPSSTGAKIRHRKRSTEAVPEVTKANGGQLLVDDKSKYKSMLIRAYSSIWMIGGFALIIYMGHLYITAMVVVIQIFMAKELFNLLRRAHEDRQLPGFRLLNWHFFFTAIPRLVNTVTSDMVLYRLVSSLIKYHMVICYALYISGFMWFILTLKKKMYKYQFGQYAWTHMILIVSSFTVASIFEGIFWFLLPATLIVINDIAAYIFGFFFGRTPLIKLSPKKTWEGFIGASISTIISAFLDLTTGWLDCDPGPLFKPEPYSLSGWIPHWFPWQEITILPVQGHALCLGLFASIIAPFGGFFASGFKRAFKIKDFGDSIPGHGGITDRMDCQMVMAVFAYIYHQSFVVPQNLSVEMILDQIFMNLSFDEQQALYRRLGEILQQGFQSHS</sequence>
<evidence type="ECO:0000313" key="24">
    <source>
        <dbReference type="Proteomes" id="UP000289738"/>
    </source>
</evidence>
<evidence type="ECO:0000256" key="8">
    <source>
        <dbReference type="ARBA" id="ARBA00022692"/>
    </source>
</evidence>
<dbReference type="InterPro" id="IPR008851">
    <property type="entry name" value="TFIIF-alpha"/>
</dbReference>
<evidence type="ECO:0000256" key="7">
    <source>
        <dbReference type="ARBA" id="ARBA00022679"/>
    </source>
</evidence>
<protein>
    <recommendedName>
        <fullName evidence="5 19">Phosphatidate cytidylyltransferase</fullName>
        <ecNumber evidence="5 19">2.7.7.41</ecNumber>
    </recommendedName>
</protein>
<evidence type="ECO:0000256" key="21">
    <source>
        <dbReference type="SAM" id="Phobius"/>
    </source>
</evidence>
<evidence type="ECO:0000256" key="1">
    <source>
        <dbReference type="ARBA" id="ARBA00004141"/>
    </source>
</evidence>
<feature type="transmembrane region" description="Helical" evidence="21">
    <location>
        <begin position="1217"/>
        <end position="1241"/>
    </location>
</feature>
<feature type="transmembrane region" description="Helical" evidence="21">
    <location>
        <begin position="1128"/>
        <end position="1147"/>
    </location>
</feature>
<organism evidence="23 24">
    <name type="scientific">Arachis hypogaea</name>
    <name type="common">Peanut</name>
    <dbReference type="NCBI Taxonomy" id="3818"/>
    <lineage>
        <taxon>Eukaryota</taxon>
        <taxon>Viridiplantae</taxon>
        <taxon>Streptophyta</taxon>
        <taxon>Embryophyta</taxon>
        <taxon>Tracheophyta</taxon>
        <taxon>Spermatophyta</taxon>
        <taxon>Magnoliopsida</taxon>
        <taxon>eudicotyledons</taxon>
        <taxon>Gunneridae</taxon>
        <taxon>Pentapetalae</taxon>
        <taxon>rosids</taxon>
        <taxon>fabids</taxon>
        <taxon>Fabales</taxon>
        <taxon>Fabaceae</taxon>
        <taxon>Papilionoideae</taxon>
        <taxon>50 kb inversion clade</taxon>
        <taxon>dalbergioids sensu lato</taxon>
        <taxon>Dalbergieae</taxon>
        <taxon>Pterocarpus clade</taxon>
        <taxon>Arachis</taxon>
    </lineage>
</organism>